<sequence>MTHHDKVVIQGIKHDGSKLRPSDWIERISSTLASFGQDQRLQYSNSVKPCMIDGQKCLVVARGLEETHPDIYQFVMAFATSNNLLIQADRRQGERALPCPLAE</sequence>
<dbReference type="AlphaFoldDB" id="A0A3B0ZLB8"/>
<dbReference type="InterPro" id="IPR021969">
    <property type="entry name" value="DUF3579"/>
</dbReference>
<evidence type="ECO:0000313" key="1">
    <source>
        <dbReference type="EMBL" id="VAW94315.1"/>
    </source>
</evidence>
<reference evidence="1" key="1">
    <citation type="submission" date="2018-06" db="EMBL/GenBank/DDBJ databases">
        <authorList>
            <person name="Zhirakovskaya E."/>
        </authorList>
    </citation>
    <scope>NUCLEOTIDE SEQUENCE</scope>
</reference>
<gene>
    <name evidence="1" type="ORF">MNBD_GAMMA21-749</name>
</gene>
<proteinExistence type="predicted"/>
<accession>A0A3B0ZLB8</accession>
<name>A0A3B0ZLB8_9ZZZZ</name>
<protein>
    <recommendedName>
        <fullName evidence="2">PhnO-related protein</fullName>
    </recommendedName>
</protein>
<dbReference type="EMBL" id="UOFR01000026">
    <property type="protein sequence ID" value="VAW94315.1"/>
    <property type="molecule type" value="Genomic_DNA"/>
</dbReference>
<organism evidence="1">
    <name type="scientific">hydrothermal vent metagenome</name>
    <dbReference type="NCBI Taxonomy" id="652676"/>
    <lineage>
        <taxon>unclassified sequences</taxon>
        <taxon>metagenomes</taxon>
        <taxon>ecological metagenomes</taxon>
    </lineage>
</organism>
<dbReference type="Pfam" id="PF12112">
    <property type="entry name" value="DUF3579"/>
    <property type="match status" value="1"/>
</dbReference>
<dbReference type="Gene3D" id="3.30.70.2340">
    <property type="entry name" value="Uncharacterised protein PF12112 family, DUF3579"/>
    <property type="match status" value="1"/>
</dbReference>
<evidence type="ECO:0008006" key="2">
    <source>
        <dbReference type="Google" id="ProtNLM"/>
    </source>
</evidence>